<name>A0ABS8WGS5_DATST</name>
<accession>A0ABS8WGS5</accession>
<proteinExistence type="predicted"/>
<dbReference type="Proteomes" id="UP000823775">
    <property type="component" value="Unassembled WGS sequence"/>
</dbReference>
<reference evidence="1 2" key="1">
    <citation type="journal article" date="2021" name="BMC Genomics">
        <title>Datura genome reveals duplications of psychoactive alkaloid biosynthetic genes and high mutation rate following tissue culture.</title>
        <authorList>
            <person name="Rajewski A."/>
            <person name="Carter-House D."/>
            <person name="Stajich J."/>
            <person name="Litt A."/>
        </authorList>
    </citation>
    <scope>NUCLEOTIDE SEQUENCE [LARGE SCALE GENOMIC DNA]</scope>
    <source>
        <strain evidence="1">AR-01</strain>
    </source>
</reference>
<organism evidence="1 2">
    <name type="scientific">Datura stramonium</name>
    <name type="common">Jimsonweed</name>
    <name type="synonym">Common thornapple</name>
    <dbReference type="NCBI Taxonomy" id="4076"/>
    <lineage>
        <taxon>Eukaryota</taxon>
        <taxon>Viridiplantae</taxon>
        <taxon>Streptophyta</taxon>
        <taxon>Embryophyta</taxon>
        <taxon>Tracheophyta</taxon>
        <taxon>Spermatophyta</taxon>
        <taxon>Magnoliopsida</taxon>
        <taxon>eudicotyledons</taxon>
        <taxon>Gunneridae</taxon>
        <taxon>Pentapetalae</taxon>
        <taxon>asterids</taxon>
        <taxon>lamiids</taxon>
        <taxon>Solanales</taxon>
        <taxon>Solanaceae</taxon>
        <taxon>Solanoideae</taxon>
        <taxon>Datureae</taxon>
        <taxon>Datura</taxon>
    </lineage>
</organism>
<protein>
    <submittedName>
        <fullName evidence="1">Uncharacterized protein</fullName>
    </submittedName>
</protein>
<evidence type="ECO:0000313" key="1">
    <source>
        <dbReference type="EMBL" id="MCE3050018.1"/>
    </source>
</evidence>
<evidence type="ECO:0000313" key="2">
    <source>
        <dbReference type="Proteomes" id="UP000823775"/>
    </source>
</evidence>
<dbReference type="EMBL" id="JACEIK010007290">
    <property type="protein sequence ID" value="MCE3050018.1"/>
    <property type="molecule type" value="Genomic_DNA"/>
</dbReference>
<sequence length="195" mass="21379">MEGKRGRVRPRKVMKPVAPSMLNFHISGSRSGIHKEPQSSTQLPVTPNVLQAKDSTPGSLDTKSLVGRSLVSIPISNLGSILAATTHVMEDPVGNVPLQTQNRANWTGLFSSNRAVVNNLTLNYVTPKVVNGAMVVKLDKNEGPLLEKKLRVKQVWQLKKQNEATIVQDTHQQASEANNYIKNVVVNTEDLPCKL</sequence>
<comment type="caution">
    <text evidence="1">The sequence shown here is derived from an EMBL/GenBank/DDBJ whole genome shotgun (WGS) entry which is preliminary data.</text>
</comment>
<gene>
    <name evidence="1" type="ORF">HAX54_046313</name>
</gene>
<keyword evidence="2" id="KW-1185">Reference proteome</keyword>